<evidence type="ECO:0000256" key="8">
    <source>
        <dbReference type="ARBA" id="ARBA00022490"/>
    </source>
</evidence>
<evidence type="ECO:0000256" key="2">
    <source>
        <dbReference type="ARBA" id="ARBA00001946"/>
    </source>
</evidence>
<dbReference type="EC" id="3.1.26.4" evidence="6 14"/>
<comment type="cofactor">
    <cofactor evidence="14 15">
        <name>Mn(2+)</name>
        <dbReference type="ChEBI" id="CHEBI:29035"/>
    </cofactor>
    <cofactor evidence="14 15">
        <name>Mg(2+)</name>
        <dbReference type="ChEBI" id="CHEBI:18420"/>
    </cofactor>
    <text evidence="14 15">Manganese or magnesium. Binds 1 divalent metal ion per monomer in the absence of substrate. May bind a second metal ion after substrate binding.</text>
</comment>
<comment type="caution">
    <text evidence="18">The sequence shown here is derived from an EMBL/GenBank/DDBJ whole genome shotgun (WGS) entry which is preliminary data.</text>
</comment>
<dbReference type="GO" id="GO:0004523">
    <property type="term" value="F:RNA-DNA hybrid ribonuclease activity"/>
    <property type="evidence" value="ECO:0007669"/>
    <property type="project" value="UniProtKB-UniRule"/>
</dbReference>
<dbReference type="InterPro" id="IPR020787">
    <property type="entry name" value="RNase_HII_arc"/>
</dbReference>
<feature type="binding site" evidence="14 15">
    <location>
        <position position="6"/>
    </location>
    <ligand>
        <name>a divalent metal cation</name>
        <dbReference type="ChEBI" id="CHEBI:60240"/>
    </ligand>
</feature>
<dbReference type="InterPro" id="IPR012337">
    <property type="entry name" value="RNaseH-like_sf"/>
</dbReference>
<keyword evidence="9 14" id="KW-0540">Nuclease</keyword>
<evidence type="ECO:0000313" key="18">
    <source>
        <dbReference type="EMBL" id="MCQ4334799.1"/>
    </source>
</evidence>
<evidence type="ECO:0000256" key="5">
    <source>
        <dbReference type="ARBA" id="ARBA00007383"/>
    </source>
</evidence>
<evidence type="ECO:0000256" key="10">
    <source>
        <dbReference type="ARBA" id="ARBA00022723"/>
    </source>
</evidence>
<dbReference type="GO" id="GO:0006298">
    <property type="term" value="P:mismatch repair"/>
    <property type="evidence" value="ECO:0007669"/>
    <property type="project" value="TreeGrafter"/>
</dbReference>
<protein>
    <recommendedName>
        <fullName evidence="7 14">Ribonuclease HII</fullName>
        <shortName evidence="14">RNase HII</shortName>
        <ecNumber evidence="6 14">3.1.26.4</ecNumber>
    </recommendedName>
</protein>
<dbReference type="RefSeq" id="WP_256030910.1">
    <property type="nucleotide sequence ID" value="NZ_JAHLKM010000037.1"/>
</dbReference>
<dbReference type="InterPro" id="IPR004649">
    <property type="entry name" value="RNase_H2_suA"/>
</dbReference>
<keyword evidence="8 14" id="KW-0963">Cytoplasm</keyword>
<reference evidence="18" key="1">
    <citation type="journal article" date="2023" name="Front. Microbiol.">
        <title>Genomic-based phylogenetic and metabolic analyses of the genus Natronomonas, and description of Natronomonas aquatica sp. nov.</title>
        <authorList>
            <person name="Garcia-Roldan A."/>
            <person name="Duran-Viseras A."/>
            <person name="de la Haba R.R."/>
            <person name="Corral P."/>
            <person name="Sanchez-Porro C."/>
            <person name="Ventosa A."/>
        </authorList>
    </citation>
    <scope>NUCLEOTIDE SEQUENCE</scope>
    <source>
        <strain evidence="18">F2-12</strain>
    </source>
</reference>
<keyword evidence="10 14" id="KW-0479">Metal-binding</keyword>
<dbReference type="FunFam" id="1.10.10.460:FF:000001">
    <property type="entry name" value="Ribonuclease"/>
    <property type="match status" value="1"/>
</dbReference>
<dbReference type="InterPro" id="IPR001352">
    <property type="entry name" value="RNase_HII/HIII"/>
</dbReference>
<dbReference type="PROSITE" id="PS51975">
    <property type="entry name" value="RNASE_H_2"/>
    <property type="match status" value="1"/>
</dbReference>
<comment type="catalytic activity">
    <reaction evidence="1 14 15 16">
        <text>Endonucleolytic cleavage to 5'-phosphomonoester.</text>
        <dbReference type="EC" id="3.1.26.4"/>
    </reaction>
</comment>
<dbReference type="Proteomes" id="UP001139494">
    <property type="component" value="Unassembled WGS sequence"/>
</dbReference>
<dbReference type="GO" id="GO:0003723">
    <property type="term" value="F:RNA binding"/>
    <property type="evidence" value="ECO:0007669"/>
    <property type="project" value="UniProtKB-UniRule"/>
</dbReference>
<evidence type="ECO:0000313" key="19">
    <source>
        <dbReference type="Proteomes" id="UP001139494"/>
    </source>
</evidence>
<accession>A0A9R1D5X7</accession>
<evidence type="ECO:0000256" key="6">
    <source>
        <dbReference type="ARBA" id="ARBA00012180"/>
    </source>
</evidence>
<organism evidence="18 19">
    <name type="scientific">Natronomonas aquatica</name>
    <dbReference type="NCBI Taxonomy" id="2841590"/>
    <lineage>
        <taxon>Archaea</taxon>
        <taxon>Methanobacteriati</taxon>
        <taxon>Methanobacteriota</taxon>
        <taxon>Stenosarchaea group</taxon>
        <taxon>Halobacteria</taxon>
        <taxon>Halobacteriales</taxon>
        <taxon>Natronomonadaceae</taxon>
        <taxon>Natronomonas</taxon>
    </lineage>
</organism>
<dbReference type="PANTHER" id="PTHR10954:SF23">
    <property type="entry name" value="RIBONUCLEASE"/>
    <property type="match status" value="1"/>
</dbReference>
<dbReference type="CDD" id="cd07180">
    <property type="entry name" value="RNase_HII_archaea_like"/>
    <property type="match status" value="1"/>
</dbReference>
<dbReference type="EMBL" id="JAHLKM010000037">
    <property type="protein sequence ID" value="MCQ4334799.1"/>
    <property type="molecule type" value="Genomic_DNA"/>
</dbReference>
<evidence type="ECO:0000256" key="9">
    <source>
        <dbReference type="ARBA" id="ARBA00022722"/>
    </source>
</evidence>
<dbReference type="InterPro" id="IPR024567">
    <property type="entry name" value="RNase_HII/HIII_dom"/>
</dbReference>
<comment type="function">
    <text evidence="3 14 16">Endonuclease that specifically degrades the RNA of RNA-DNA hybrids.</text>
</comment>
<dbReference type="Gene3D" id="3.30.420.10">
    <property type="entry name" value="Ribonuclease H-like superfamily/Ribonuclease H"/>
    <property type="match status" value="1"/>
</dbReference>
<dbReference type="GO" id="GO:0043137">
    <property type="term" value="P:DNA replication, removal of RNA primer"/>
    <property type="evidence" value="ECO:0007669"/>
    <property type="project" value="TreeGrafter"/>
</dbReference>
<feature type="binding site" evidence="14 15">
    <location>
        <position position="7"/>
    </location>
    <ligand>
        <name>a divalent metal cation</name>
        <dbReference type="ChEBI" id="CHEBI:60240"/>
    </ligand>
</feature>
<evidence type="ECO:0000256" key="15">
    <source>
        <dbReference type="PROSITE-ProRule" id="PRU01319"/>
    </source>
</evidence>
<gene>
    <name evidence="14 18" type="primary">rnhB</name>
    <name evidence="18" type="ORF">KM295_15195</name>
</gene>
<dbReference type="NCBIfam" id="TIGR00729">
    <property type="entry name" value="ribonuclease HII"/>
    <property type="match status" value="1"/>
</dbReference>
<keyword evidence="19" id="KW-1185">Reference proteome</keyword>
<comment type="subcellular location">
    <subcellularLocation>
        <location evidence="4 14">Cytoplasm</location>
    </subcellularLocation>
</comment>
<dbReference type="GO" id="GO:0030145">
    <property type="term" value="F:manganese ion binding"/>
    <property type="evidence" value="ECO:0007669"/>
    <property type="project" value="UniProtKB-UniRule"/>
</dbReference>
<keyword evidence="13 14" id="KW-0464">Manganese</keyword>
<evidence type="ECO:0000256" key="4">
    <source>
        <dbReference type="ARBA" id="ARBA00004496"/>
    </source>
</evidence>
<dbReference type="Pfam" id="PF01351">
    <property type="entry name" value="RNase_HII"/>
    <property type="match status" value="1"/>
</dbReference>
<keyword evidence="12 14" id="KW-0378">Hydrolase</keyword>
<sequence>MQFGVDEAGKGPVVGSMFVAAVRAPESALPDGIDDSKRLTDANREALADRLRGDDRIETELVEVPPERIDAGNMNDLTVAAHAEAIDGVARKGDHGHCDAADVDAERFGNRVENRTETDATTEATHGADAADALVGAASVLAKSERERHVETLEGRFGEIGSGYPSDPTTRTFLRRYFDEHGRFPPPTRTSWATCASIRAGAEQTDIGGFGTDRR</sequence>
<name>A0A9R1D5X7_9EURY</name>
<feature type="binding site" evidence="14 15">
    <location>
        <position position="99"/>
    </location>
    <ligand>
        <name>a divalent metal cation</name>
        <dbReference type="ChEBI" id="CHEBI:60240"/>
    </ligand>
</feature>
<evidence type="ECO:0000259" key="17">
    <source>
        <dbReference type="PROSITE" id="PS51975"/>
    </source>
</evidence>
<dbReference type="InterPro" id="IPR036397">
    <property type="entry name" value="RNaseH_sf"/>
</dbReference>
<dbReference type="PANTHER" id="PTHR10954">
    <property type="entry name" value="RIBONUCLEASE H2 SUBUNIT A"/>
    <property type="match status" value="1"/>
</dbReference>
<comment type="similarity">
    <text evidence="5 14 16">Belongs to the RNase HII family.</text>
</comment>
<dbReference type="GO" id="GO:0005737">
    <property type="term" value="C:cytoplasm"/>
    <property type="evidence" value="ECO:0007669"/>
    <property type="project" value="UniProtKB-SubCell"/>
</dbReference>
<evidence type="ECO:0000256" key="1">
    <source>
        <dbReference type="ARBA" id="ARBA00000077"/>
    </source>
</evidence>
<feature type="domain" description="RNase H type-2" evidence="17">
    <location>
        <begin position="1"/>
        <end position="204"/>
    </location>
</feature>
<dbReference type="HAMAP" id="MF_00052_A">
    <property type="entry name" value="RNase_HII_A"/>
    <property type="match status" value="1"/>
</dbReference>
<keyword evidence="11 14" id="KW-0255">Endonuclease</keyword>
<comment type="cofactor">
    <cofactor evidence="2">
        <name>Mg(2+)</name>
        <dbReference type="ChEBI" id="CHEBI:18420"/>
    </cofactor>
</comment>
<evidence type="ECO:0000256" key="13">
    <source>
        <dbReference type="ARBA" id="ARBA00023211"/>
    </source>
</evidence>
<proteinExistence type="inferred from homology"/>
<evidence type="ECO:0000256" key="3">
    <source>
        <dbReference type="ARBA" id="ARBA00004065"/>
    </source>
</evidence>
<evidence type="ECO:0000256" key="16">
    <source>
        <dbReference type="RuleBase" id="RU003515"/>
    </source>
</evidence>
<dbReference type="Gene3D" id="1.10.10.460">
    <property type="entry name" value="Ribonuclease hii. Domain 2"/>
    <property type="match status" value="1"/>
</dbReference>
<dbReference type="GO" id="GO:0032299">
    <property type="term" value="C:ribonuclease H2 complex"/>
    <property type="evidence" value="ECO:0007669"/>
    <property type="project" value="TreeGrafter"/>
</dbReference>
<dbReference type="AlphaFoldDB" id="A0A9R1D5X7"/>
<dbReference type="SUPFAM" id="SSF53098">
    <property type="entry name" value="Ribonuclease H-like"/>
    <property type="match status" value="1"/>
</dbReference>
<evidence type="ECO:0000256" key="14">
    <source>
        <dbReference type="HAMAP-Rule" id="MF_00052"/>
    </source>
</evidence>
<evidence type="ECO:0000256" key="7">
    <source>
        <dbReference type="ARBA" id="ARBA00019179"/>
    </source>
</evidence>
<evidence type="ECO:0000256" key="11">
    <source>
        <dbReference type="ARBA" id="ARBA00022759"/>
    </source>
</evidence>
<dbReference type="InterPro" id="IPR023160">
    <property type="entry name" value="RNase_HII_hlx-loop-hlx_cap_dom"/>
</dbReference>
<evidence type="ECO:0000256" key="12">
    <source>
        <dbReference type="ARBA" id="ARBA00022801"/>
    </source>
</evidence>